<dbReference type="PANTHER" id="PTHR45436:SF5">
    <property type="entry name" value="SENSOR HISTIDINE KINASE TRCS"/>
    <property type="match status" value="1"/>
</dbReference>
<evidence type="ECO:0000313" key="15">
    <source>
        <dbReference type="Proteomes" id="UP000181790"/>
    </source>
</evidence>
<evidence type="ECO:0000256" key="7">
    <source>
        <dbReference type="ARBA" id="ARBA00022777"/>
    </source>
</evidence>
<dbReference type="CDD" id="cd00082">
    <property type="entry name" value="HisKA"/>
    <property type="match status" value="1"/>
</dbReference>
<dbReference type="RefSeq" id="WP_071505212.1">
    <property type="nucleotide sequence ID" value="NZ_MORL01000015.1"/>
</dbReference>
<evidence type="ECO:0000256" key="6">
    <source>
        <dbReference type="ARBA" id="ARBA00022692"/>
    </source>
</evidence>
<keyword evidence="7 14" id="KW-0418">Kinase</keyword>
<keyword evidence="9" id="KW-0902">Two-component regulatory system</keyword>
<comment type="catalytic activity">
    <reaction evidence="1">
        <text>ATP + protein L-histidine = ADP + protein N-phospho-L-histidine.</text>
        <dbReference type="EC" id="2.7.13.3"/>
    </reaction>
</comment>
<feature type="transmembrane region" description="Helical" evidence="11">
    <location>
        <begin position="156"/>
        <end position="177"/>
    </location>
</feature>
<dbReference type="GO" id="GO:0000155">
    <property type="term" value="F:phosphorelay sensor kinase activity"/>
    <property type="evidence" value="ECO:0007669"/>
    <property type="project" value="InterPro"/>
</dbReference>
<gene>
    <name evidence="14" type="ORF">BLX24_21175</name>
</gene>
<proteinExistence type="predicted"/>
<dbReference type="SUPFAM" id="SSF47384">
    <property type="entry name" value="Homodimeric domain of signal transducing histidine kinase"/>
    <property type="match status" value="1"/>
</dbReference>
<dbReference type="CDD" id="cd06225">
    <property type="entry name" value="HAMP"/>
    <property type="match status" value="1"/>
</dbReference>
<dbReference type="Pfam" id="PF02518">
    <property type="entry name" value="HATPase_c"/>
    <property type="match status" value="1"/>
</dbReference>
<evidence type="ECO:0000256" key="2">
    <source>
        <dbReference type="ARBA" id="ARBA00004370"/>
    </source>
</evidence>
<evidence type="ECO:0000256" key="8">
    <source>
        <dbReference type="ARBA" id="ARBA00022989"/>
    </source>
</evidence>
<dbReference type="OrthoDB" id="594725at2"/>
<evidence type="ECO:0000256" key="9">
    <source>
        <dbReference type="ARBA" id="ARBA00023012"/>
    </source>
</evidence>
<keyword evidence="8 11" id="KW-1133">Transmembrane helix</keyword>
<evidence type="ECO:0000256" key="10">
    <source>
        <dbReference type="ARBA" id="ARBA00023136"/>
    </source>
</evidence>
<feature type="domain" description="HAMP" evidence="13">
    <location>
        <begin position="178"/>
        <end position="231"/>
    </location>
</feature>
<organism evidence="14 15">
    <name type="scientific">Arsenicibacter rosenii</name>
    <dbReference type="NCBI Taxonomy" id="1750698"/>
    <lineage>
        <taxon>Bacteria</taxon>
        <taxon>Pseudomonadati</taxon>
        <taxon>Bacteroidota</taxon>
        <taxon>Cytophagia</taxon>
        <taxon>Cytophagales</taxon>
        <taxon>Spirosomataceae</taxon>
        <taxon>Arsenicibacter</taxon>
    </lineage>
</organism>
<dbReference type="GO" id="GO:0005886">
    <property type="term" value="C:plasma membrane"/>
    <property type="evidence" value="ECO:0007669"/>
    <property type="project" value="TreeGrafter"/>
</dbReference>
<reference evidence="14 15" key="1">
    <citation type="submission" date="2016-10" db="EMBL/GenBank/DDBJ databases">
        <title>Arsenicibacter rosenii gen. nov., sp. nov., an efficient arsenic-methylating bacterium isolated from an arsenic-contaminated paddy soil.</title>
        <authorList>
            <person name="Huang K."/>
        </authorList>
    </citation>
    <scope>NUCLEOTIDE SEQUENCE [LARGE SCALE GENOMIC DNA]</scope>
    <source>
        <strain evidence="14 15">SM-1</strain>
    </source>
</reference>
<dbReference type="Pfam" id="PF00672">
    <property type="entry name" value="HAMP"/>
    <property type="match status" value="1"/>
</dbReference>
<dbReference type="InterPro" id="IPR003660">
    <property type="entry name" value="HAMP_dom"/>
</dbReference>
<dbReference type="SMART" id="SM00387">
    <property type="entry name" value="HATPase_c"/>
    <property type="match status" value="1"/>
</dbReference>
<dbReference type="Gene3D" id="1.10.287.130">
    <property type="match status" value="1"/>
</dbReference>
<accession>A0A1S2VFT8</accession>
<evidence type="ECO:0000256" key="11">
    <source>
        <dbReference type="SAM" id="Phobius"/>
    </source>
</evidence>
<keyword evidence="15" id="KW-1185">Reference proteome</keyword>
<dbReference type="Proteomes" id="UP000181790">
    <property type="component" value="Unassembled WGS sequence"/>
</dbReference>
<dbReference type="AlphaFoldDB" id="A0A1S2VFT8"/>
<evidence type="ECO:0000259" key="12">
    <source>
        <dbReference type="PROSITE" id="PS50109"/>
    </source>
</evidence>
<dbReference type="SMART" id="SM00388">
    <property type="entry name" value="HisKA"/>
    <property type="match status" value="1"/>
</dbReference>
<feature type="transmembrane region" description="Helical" evidence="11">
    <location>
        <begin position="12"/>
        <end position="33"/>
    </location>
</feature>
<dbReference type="Pfam" id="PF00512">
    <property type="entry name" value="HisKA"/>
    <property type="match status" value="1"/>
</dbReference>
<dbReference type="InterPro" id="IPR003661">
    <property type="entry name" value="HisK_dim/P_dom"/>
</dbReference>
<dbReference type="PROSITE" id="PS50109">
    <property type="entry name" value="HIS_KIN"/>
    <property type="match status" value="1"/>
</dbReference>
<dbReference type="SUPFAM" id="SSF55874">
    <property type="entry name" value="ATPase domain of HSP90 chaperone/DNA topoisomerase II/histidine kinase"/>
    <property type="match status" value="1"/>
</dbReference>
<keyword evidence="5" id="KW-0808">Transferase</keyword>
<dbReference type="PRINTS" id="PR00344">
    <property type="entry name" value="BCTRLSENSOR"/>
</dbReference>
<dbReference type="EC" id="2.7.13.3" evidence="3"/>
<protein>
    <recommendedName>
        <fullName evidence="3">histidine kinase</fullName>
        <ecNumber evidence="3">2.7.13.3</ecNumber>
    </recommendedName>
</protein>
<dbReference type="PANTHER" id="PTHR45436">
    <property type="entry name" value="SENSOR HISTIDINE KINASE YKOH"/>
    <property type="match status" value="1"/>
</dbReference>
<dbReference type="SUPFAM" id="SSF158472">
    <property type="entry name" value="HAMP domain-like"/>
    <property type="match status" value="1"/>
</dbReference>
<feature type="domain" description="Histidine kinase" evidence="12">
    <location>
        <begin position="239"/>
        <end position="455"/>
    </location>
</feature>
<dbReference type="InterPro" id="IPR036890">
    <property type="entry name" value="HATPase_C_sf"/>
</dbReference>
<dbReference type="PROSITE" id="PS50885">
    <property type="entry name" value="HAMP"/>
    <property type="match status" value="1"/>
</dbReference>
<name>A0A1S2VFT8_9BACT</name>
<comment type="subcellular location">
    <subcellularLocation>
        <location evidence="2">Membrane</location>
    </subcellularLocation>
</comment>
<dbReference type="SMART" id="SM00304">
    <property type="entry name" value="HAMP"/>
    <property type="match status" value="1"/>
</dbReference>
<dbReference type="InterPro" id="IPR050428">
    <property type="entry name" value="TCS_sensor_his_kinase"/>
</dbReference>
<dbReference type="InterPro" id="IPR004358">
    <property type="entry name" value="Sig_transdc_His_kin-like_C"/>
</dbReference>
<sequence>MNIRARLSINFLLVVAANLIIFSLVIYVTSSYYRRSDFYKRLAEKAVATTRLFELSKVNEPLLRVIDRYNLTALPEEQITVYDQNNRVVYASDDRPDEIDESKELLSQIRREKEVWLQHNDRQVIGLYYTFDQQKLVIVASAYDEFGLAELYQLRAIIIVGLFISLTLVGLTGWFYAGRTLRPITDVIRQVDTITASKLNKRVKASYDGDEIDQLAHTFNRMLDRLQAAFDLQRSFVANASHELRTPLTVITGQIETTLIKPRTVDEHEAKWRAVLETIHQLNKLANGLLQLAQVSVDKADKIDREIPVDEVIYSAMKLLTTRHPDYQVTFTIQTDTDEPDFRVTGDESLLTTAFLNLMENACKFSANQKVEVELGADDRWVLIRFKDRGVGIDKSDLPHIFEPFFRAETIRHIKGHGIGLPLTLRIAQMHNGQLAVFSEINKGTVITFKLPKLL</sequence>
<comment type="caution">
    <text evidence="14">The sequence shown here is derived from an EMBL/GenBank/DDBJ whole genome shotgun (WGS) entry which is preliminary data.</text>
</comment>
<evidence type="ECO:0000256" key="3">
    <source>
        <dbReference type="ARBA" id="ARBA00012438"/>
    </source>
</evidence>
<evidence type="ECO:0000256" key="4">
    <source>
        <dbReference type="ARBA" id="ARBA00022553"/>
    </source>
</evidence>
<dbReference type="EMBL" id="MORL01000015">
    <property type="protein sequence ID" value="OIN57076.1"/>
    <property type="molecule type" value="Genomic_DNA"/>
</dbReference>
<dbReference type="InterPro" id="IPR036097">
    <property type="entry name" value="HisK_dim/P_sf"/>
</dbReference>
<dbReference type="InterPro" id="IPR003594">
    <property type="entry name" value="HATPase_dom"/>
</dbReference>
<evidence type="ECO:0000256" key="5">
    <source>
        <dbReference type="ARBA" id="ARBA00022679"/>
    </source>
</evidence>
<keyword evidence="10 11" id="KW-0472">Membrane</keyword>
<evidence type="ECO:0000313" key="14">
    <source>
        <dbReference type="EMBL" id="OIN57076.1"/>
    </source>
</evidence>
<keyword evidence="4" id="KW-0597">Phosphoprotein</keyword>
<evidence type="ECO:0000256" key="1">
    <source>
        <dbReference type="ARBA" id="ARBA00000085"/>
    </source>
</evidence>
<keyword evidence="6 11" id="KW-0812">Transmembrane</keyword>
<dbReference type="InterPro" id="IPR005467">
    <property type="entry name" value="His_kinase_dom"/>
</dbReference>
<evidence type="ECO:0000259" key="13">
    <source>
        <dbReference type="PROSITE" id="PS50885"/>
    </source>
</evidence>
<dbReference type="Gene3D" id="3.30.565.10">
    <property type="entry name" value="Histidine kinase-like ATPase, C-terminal domain"/>
    <property type="match status" value="1"/>
</dbReference>
<dbReference type="Gene3D" id="6.10.340.10">
    <property type="match status" value="1"/>
</dbReference>